<dbReference type="InterPro" id="IPR005198">
    <property type="entry name" value="Glyco_hydro_76"/>
</dbReference>
<keyword evidence="3" id="KW-1185">Reference proteome</keyword>
<organism evidence="2 3">
    <name type="scientific">Mycena metata</name>
    <dbReference type="NCBI Taxonomy" id="1033252"/>
    <lineage>
        <taxon>Eukaryota</taxon>
        <taxon>Fungi</taxon>
        <taxon>Dikarya</taxon>
        <taxon>Basidiomycota</taxon>
        <taxon>Agaricomycotina</taxon>
        <taxon>Agaricomycetes</taxon>
        <taxon>Agaricomycetidae</taxon>
        <taxon>Agaricales</taxon>
        <taxon>Marasmiineae</taxon>
        <taxon>Mycenaceae</taxon>
        <taxon>Mycena</taxon>
    </lineage>
</organism>
<dbReference type="GO" id="GO:0005975">
    <property type="term" value="P:carbohydrate metabolic process"/>
    <property type="evidence" value="ECO:0007669"/>
    <property type="project" value="InterPro"/>
</dbReference>
<dbReference type="Pfam" id="PF03663">
    <property type="entry name" value="Glyco_hydro_76"/>
    <property type="match status" value="1"/>
</dbReference>
<evidence type="ECO:0000313" key="2">
    <source>
        <dbReference type="EMBL" id="KAJ7777129.1"/>
    </source>
</evidence>
<sequence length="420" mass="45426">MLFHLALLSLVSSAACQDLGVPLSWREFSNNRTLAQRITIAQNAINQMTPQLNSATGEFNGLGYWQSGNVWSVLANQDHLAGTTTNKALVVNNLNLVFSRWAHYDQFHSTMMQCLFKPNSVLIQNIDSLPKVVGPSCVIRIPCLWRMSHSYGFNLVNNELQDTNLLAHAVDVWTHVTGYVITAAEASARKQPNKAFTIESTCNGATMAGGVFWRPTTDDTSVNSITTGLSAFLADYTKNATYTSAAILSANWIKAHNINANNLVLDTVDAADCSTSPATWLFTYNSGKYIEGLSVLAAVTGDSQWSTLMINILNSAVKTTVWQGSNGVITEGASPSADNDDVGFKAVLIRGLGEAWIRNTANTALTTLIHSYGDVQYNALLELAATGNTYSSSWLGPPQAFTSWGQLAALDVLTTNILTN</sequence>
<gene>
    <name evidence="2" type="ORF">B0H16DRAFT_1659545</name>
</gene>
<evidence type="ECO:0000256" key="1">
    <source>
        <dbReference type="SAM" id="SignalP"/>
    </source>
</evidence>
<keyword evidence="1" id="KW-0732">Signal</keyword>
<dbReference type="PANTHER" id="PTHR47791">
    <property type="entry name" value="MEIOTICALLY UP-REGULATED GENE 191 PROTEIN"/>
    <property type="match status" value="1"/>
</dbReference>
<dbReference type="AlphaFoldDB" id="A0AAD7K2R6"/>
<dbReference type="SUPFAM" id="SSF48208">
    <property type="entry name" value="Six-hairpin glycosidases"/>
    <property type="match status" value="1"/>
</dbReference>
<accession>A0AAD7K2R6</accession>
<dbReference type="EMBL" id="JARKIB010000008">
    <property type="protein sequence ID" value="KAJ7777129.1"/>
    <property type="molecule type" value="Genomic_DNA"/>
</dbReference>
<feature type="chain" id="PRO_5042190951" evidence="1">
    <location>
        <begin position="17"/>
        <end position="420"/>
    </location>
</feature>
<reference evidence="2" key="1">
    <citation type="submission" date="2023-03" db="EMBL/GenBank/DDBJ databases">
        <title>Massive genome expansion in bonnet fungi (Mycena s.s.) driven by repeated elements and novel gene families across ecological guilds.</title>
        <authorList>
            <consortium name="Lawrence Berkeley National Laboratory"/>
            <person name="Harder C.B."/>
            <person name="Miyauchi S."/>
            <person name="Viragh M."/>
            <person name="Kuo A."/>
            <person name="Thoen E."/>
            <person name="Andreopoulos B."/>
            <person name="Lu D."/>
            <person name="Skrede I."/>
            <person name="Drula E."/>
            <person name="Henrissat B."/>
            <person name="Morin E."/>
            <person name="Kohler A."/>
            <person name="Barry K."/>
            <person name="LaButti K."/>
            <person name="Morin E."/>
            <person name="Salamov A."/>
            <person name="Lipzen A."/>
            <person name="Mereny Z."/>
            <person name="Hegedus B."/>
            <person name="Baldrian P."/>
            <person name="Stursova M."/>
            <person name="Weitz H."/>
            <person name="Taylor A."/>
            <person name="Grigoriev I.V."/>
            <person name="Nagy L.G."/>
            <person name="Martin F."/>
            <person name="Kauserud H."/>
        </authorList>
    </citation>
    <scope>NUCLEOTIDE SEQUENCE</scope>
    <source>
        <strain evidence="2">CBHHK182m</strain>
    </source>
</reference>
<dbReference type="Gene3D" id="1.50.10.20">
    <property type="match status" value="1"/>
</dbReference>
<dbReference type="InterPro" id="IPR008928">
    <property type="entry name" value="6-hairpin_glycosidase_sf"/>
</dbReference>
<dbReference type="PANTHER" id="PTHR47791:SF3">
    <property type="entry name" value="MEIOTICALLY UP-REGULATED GENE 191 PROTEIN"/>
    <property type="match status" value="1"/>
</dbReference>
<dbReference type="InterPro" id="IPR053169">
    <property type="entry name" value="MUG_Protein"/>
</dbReference>
<feature type="signal peptide" evidence="1">
    <location>
        <begin position="1"/>
        <end position="16"/>
    </location>
</feature>
<name>A0AAD7K2R6_9AGAR</name>
<evidence type="ECO:0000313" key="3">
    <source>
        <dbReference type="Proteomes" id="UP001215598"/>
    </source>
</evidence>
<comment type="caution">
    <text evidence="2">The sequence shown here is derived from an EMBL/GenBank/DDBJ whole genome shotgun (WGS) entry which is preliminary data.</text>
</comment>
<protein>
    <submittedName>
        <fullName evidence="2">Endo-1,6-alpha-mannosidase</fullName>
    </submittedName>
</protein>
<dbReference type="Proteomes" id="UP001215598">
    <property type="component" value="Unassembled WGS sequence"/>
</dbReference>
<proteinExistence type="predicted"/>